<keyword evidence="1" id="KW-0472">Membrane</keyword>
<keyword evidence="1" id="KW-0812">Transmembrane</keyword>
<dbReference type="OrthoDB" id="9766847at2"/>
<dbReference type="GO" id="GO:0071972">
    <property type="term" value="F:peptidoglycan L,D-transpeptidase activity"/>
    <property type="evidence" value="ECO:0007669"/>
    <property type="project" value="TreeGrafter"/>
</dbReference>
<dbReference type="RefSeq" id="WP_035379407.1">
    <property type="nucleotide sequence ID" value="NZ_AZQP01000017.1"/>
</dbReference>
<dbReference type="GO" id="GO:0005886">
    <property type="term" value="C:plasma membrane"/>
    <property type="evidence" value="ECO:0007669"/>
    <property type="project" value="TreeGrafter"/>
</dbReference>
<protein>
    <submittedName>
        <fullName evidence="4">Uncharacterized protein</fullName>
    </submittedName>
</protein>
<feature type="domain" description="Penicillin-binding protein transpeptidase" evidence="2">
    <location>
        <begin position="165"/>
        <end position="480"/>
    </location>
</feature>
<dbReference type="STRING" id="1403537.Q428_07050"/>
<dbReference type="Proteomes" id="UP000019681">
    <property type="component" value="Unassembled WGS sequence"/>
</dbReference>
<reference evidence="4 5" key="1">
    <citation type="journal article" date="2014" name="Genome Announc.">
        <title>Draft Genome Sequence of Fervidicella metallireducens Strain AeBT, an Iron-Reducing Thermoanaerobe from the Great Artesian Basin.</title>
        <authorList>
            <person name="Patel B.K."/>
        </authorList>
    </citation>
    <scope>NUCLEOTIDE SEQUENCE [LARGE SCALE GENOMIC DNA]</scope>
    <source>
        <strain evidence="4 5">AeB</strain>
    </source>
</reference>
<dbReference type="InterPro" id="IPR050515">
    <property type="entry name" value="Beta-lactam/transpept"/>
</dbReference>
<dbReference type="InterPro" id="IPR054120">
    <property type="entry name" value="PBPA_dimer"/>
</dbReference>
<organism evidence="4 5">
    <name type="scientific">Fervidicella metallireducens AeB</name>
    <dbReference type="NCBI Taxonomy" id="1403537"/>
    <lineage>
        <taxon>Bacteria</taxon>
        <taxon>Bacillati</taxon>
        <taxon>Bacillota</taxon>
        <taxon>Clostridia</taxon>
        <taxon>Eubacteriales</taxon>
        <taxon>Clostridiaceae</taxon>
        <taxon>Fervidicella</taxon>
    </lineage>
</organism>
<dbReference type="GO" id="GO:0008658">
    <property type="term" value="F:penicillin binding"/>
    <property type="evidence" value="ECO:0007669"/>
    <property type="project" value="InterPro"/>
</dbReference>
<dbReference type="SUPFAM" id="SSF56601">
    <property type="entry name" value="beta-lactamase/transpeptidase-like"/>
    <property type="match status" value="1"/>
</dbReference>
<dbReference type="AlphaFoldDB" id="A0A017RXG4"/>
<dbReference type="InterPro" id="IPR001460">
    <property type="entry name" value="PCN-bd_Tpept"/>
</dbReference>
<evidence type="ECO:0000313" key="4">
    <source>
        <dbReference type="EMBL" id="EYE88610.1"/>
    </source>
</evidence>
<gene>
    <name evidence="4" type="ORF">Q428_07050</name>
</gene>
<keyword evidence="5" id="KW-1185">Reference proteome</keyword>
<proteinExistence type="predicted"/>
<accession>A0A017RXG4</accession>
<feature type="domain" description="Penicillin binding protein A dimerisation" evidence="3">
    <location>
        <begin position="57"/>
        <end position="144"/>
    </location>
</feature>
<comment type="caution">
    <text evidence="4">The sequence shown here is derived from an EMBL/GenBank/DDBJ whole genome shotgun (WGS) entry which is preliminary data.</text>
</comment>
<dbReference type="Pfam" id="PF00905">
    <property type="entry name" value="Transpeptidase"/>
    <property type="match status" value="1"/>
</dbReference>
<dbReference type="GO" id="GO:0071555">
    <property type="term" value="P:cell wall organization"/>
    <property type="evidence" value="ECO:0007669"/>
    <property type="project" value="TreeGrafter"/>
</dbReference>
<evidence type="ECO:0000259" key="3">
    <source>
        <dbReference type="Pfam" id="PF21922"/>
    </source>
</evidence>
<evidence type="ECO:0000256" key="1">
    <source>
        <dbReference type="SAM" id="Phobius"/>
    </source>
</evidence>
<evidence type="ECO:0000313" key="5">
    <source>
        <dbReference type="Proteomes" id="UP000019681"/>
    </source>
</evidence>
<evidence type="ECO:0000259" key="2">
    <source>
        <dbReference type="Pfam" id="PF00905"/>
    </source>
</evidence>
<dbReference type="Pfam" id="PF21922">
    <property type="entry name" value="PBP_dimer_2"/>
    <property type="match status" value="1"/>
</dbReference>
<feature type="transmembrane region" description="Helical" evidence="1">
    <location>
        <begin position="12"/>
        <end position="32"/>
    </location>
</feature>
<dbReference type="Gene3D" id="3.90.1310.10">
    <property type="entry name" value="Penicillin-binding protein 2a (Domain 2)"/>
    <property type="match status" value="1"/>
</dbReference>
<name>A0A017RXG4_9CLOT</name>
<dbReference type="InterPro" id="IPR012338">
    <property type="entry name" value="Beta-lactam/transpept-like"/>
</dbReference>
<dbReference type="EMBL" id="AZQP01000017">
    <property type="protein sequence ID" value="EYE88610.1"/>
    <property type="molecule type" value="Genomic_DNA"/>
</dbReference>
<dbReference type="Gene3D" id="3.40.710.10">
    <property type="entry name" value="DD-peptidase/beta-lactamase superfamily"/>
    <property type="match status" value="1"/>
</dbReference>
<sequence length="489" mass="54408">MDDKNLVRNIKILVIFFSLCFFSIIVYLTYFYTNTANKIVGDPSNRRLRIEEAEILRGSIVDRDGEKIVYSKRISQEKQKRIYNNPYVFAHVTGYNSYAFGKTGVEKAYNSLLQGKSEGYNILGTIFKSLRETLQKDDKRGNDVYLTIDSKLQKAAYNAFGNNKGAAVAIDPETGEILVMVSKPSFNPQFIGEDNSEKFQKYNQDTEDVPLLNRAVQGFYPPGSTFKIITTTAALENIPDIEDRKFNCTGKLKIGNYILTDHNNLSHGSIDIKRAFMVSCNYTFGTIGMELGSTNLVRTAENFMFNKSIETRDEFPVFNVKTGKIKVEDENNKSLIAQDAIGQHDVSTNPIHMALVASAIANDGKIMKPYIVKRVKDRYGVTVYETEPSVLKNALDASVAAKIQEYMISTVEKGTGKKVKLKGITVGGKTGSAENAEGKEPHSWFVSFAKSNEKKIAIAVIVENGGIGGGKAADITRQILRAYFHNTSK</sequence>
<keyword evidence="1" id="KW-1133">Transmembrane helix</keyword>
<dbReference type="PANTHER" id="PTHR30627">
    <property type="entry name" value="PEPTIDOGLYCAN D,D-TRANSPEPTIDASE"/>
    <property type="match status" value="1"/>
</dbReference>
<dbReference type="PANTHER" id="PTHR30627:SF24">
    <property type="entry name" value="PENICILLIN-BINDING PROTEIN 4B"/>
    <property type="match status" value="1"/>
</dbReference>